<dbReference type="EMBL" id="KI913963">
    <property type="protein sequence ID" value="ETW00959.1"/>
    <property type="molecule type" value="Genomic_DNA"/>
</dbReference>
<organism evidence="3">
    <name type="scientific">Aphanomyces invadans</name>
    <dbReference type="NCBI Taxonomy" id="157072"/>
    <lineage>
        <taxon>Eukaryota</taxon>
        <taxon>Sar</taxon>
        <taxon>Stramenopiles</taxon>
        <taxon>Oomycota</taxon>
        <taxon>Saprolegniomycetes</taxon>
        <taxon>Saprolegniales</taxon>
        <taxon>Verrucalvaceae</taxon>
        <taxon>Aphanomyces</taxon>
    </lineage>
</organism>
<dbReference type="AlphaFoldDB" id="A0A024U401"/>
<feature type="coiled-coil region" evidence="1">
    <location>
        <begin position="310"/>
        <end position="344"/>
    </location>
</feature>
<dbReference type="OrthoDB" id="77136at2759"/>
<protein>
    <submittedName>
        <fullName evidence="3">Uncharacterized protein</fullName>
    </submittedName>
</protein>
<feature type="region of interest" description="Disordered" evidence="2">
    <location>
        <begin position="123"/>
        <end position="150"/>
    </location>
</feature>
<proteinExistence type="predicted"/>
<dbReference type="STRING" id="157072.A0A024U401"/>
<evidence type="ECO:0000256" key="2">
    <source>
        <dbReference type="SAM" id="MobiDB-lite"/>
    </source>
</evidence>
<name>A0A024U401_9STRA</name>
<accession>A0A024U401</accession>
<sequence>MEECYRWRRDDRKAASSSSVSIDAWDLDRLRAVCADLNVKLRREVEAKQQLQRLRARDKERFKEEFGQFEARLIRANETLEKNRQIVEASLVEKDKIIEQLQQQVDRKQHTIECLKQDPRLLYSSRHRQRQAQDPSFDHLDGDRNDDPNANIHELERQISKLYGELNEARQVQQAQNDQIEGMKAASAKLVASLKKMKFKVKEAANTAENHMVHDMTRKCMRLEAEKATIETTLQTTQAKLVECKAVVKDLTERLTTATERIVALEGDVSARIAAEGAMEKQWRRQQHYIQDLEIDFKTIGRVDVNNPEMEHAQRTLASKTEKLMKLEKRLQRYERDIAGLRETQGDGVVVLDPQRKALSLVDLDYVLAQTHKIEAKADAMSRMVQVYEAGGHPPADLHELLLRLDDHQGLETCDRIASEQEGKQRILMSLMQSQAILDDVAHHLAQAFARFLGFKCNME</sequence>
<reference evidence="3" key="1">
    <citation type="submission" date="2013-12" db="EMBL/GenBank/DDBJ databases">
        <title>The Genome Sequence of Aphanomyces invadans NJM9701.</title>
        <authorList>
            <consortium name="The Broad Institute Genomics Platform"/>
            <person name="Russ C."/>
            <person name="Tyler B."/>
            <person name="van West P."/>
            <person name="Dieguez-Uribeondo J."/>
            <person name="Young S.K."/>
            <person name="Zeng Q."/>
            <person name="Gargeya S."/>
            <person name="Fitzgerald M."/>
            <person name="Abouelleil A."/>
            <person name="Alvarado L."/>
            <person name="Chapman S.B."/>
            <person name="Gainer-Dewar J."/>
            <person name="Goldberg J."/>
            <person name="Griggs A."/>
            <person name="Gujja S."/>
            <person name="Hansen M."/>
            <person name="Howarth C."/>
            <person name="Imamovic A."/>
            <person name="Ireland A."/>
            <person name="Larimer J."/>
            <person name="McCowan C."/>
            <person name="Murphy C."/>
            <person name="Pearson M."/>
            <person name="Poon T.W."/>
            <person name="Priest M."/>
            <person name="Roberts A."/>
            <person name="Saif S."/>
            <person name="Shea T."/>
            <person name="Sykes S."/>
            <person name="Wortman J."/>
            <person name="Nusbaum C."/>
            <person name="Birren B."/>
        </authorList>
    </citation>
    <scope>NUCLEOTIDE SEQUENCE [LARGE SCALE GENOMIC DNA]</scope>
    <source>
        <strain evidence="3">NJM9701</strain>
    </source>
</reference>
<keyword evidence="1" id="KW-0175">Coiled coil</keyword>
<dbReference type="RefSeq" id="XP_008869957.1">
    <property type="nucleotide sequence ID" value="XM_008871735.1"/>
</dbReference>
<feature type="coiled-coil region" evidence="1">
    <location>
        <begin position="91"/>
        <end position="118"/>
    </location>
</feature>
<dbReference type="VEuPathDB" id="FungiDB:H310_06607"/>
<evidence type="ECO:0000256" key="1">
    <source>
        <dbReference type="SAM" id="Coils"/>
    </source>
</evidence>
<dbReference type="Gene3D" id="1.10.287.1490">
    <property type="match status" value="1"/>
</dbReference>
<feature type="compositionally biased region" description="Basic and acidic residues" evidence="2">
    <location>
        <begin position="136"/>
        <end position="150"/>
    </location>
</feature>
<dbReference type="GeneID" id="20083657"/>
<evidence type="ECO:0000313" key="3">
    <source>
        <dbReference type="EMBL" id="ETW00959.1"/>
    </source>
</evidence>
<feature type="coiled-coil region" evidence="1">
    <location>
        <begin position="220"/>
        <end position="268"/>
    </location>
</feature>
<gene>
    <name evidence="3" type="ORF">H310_06607</name>
</gene>